<dbReference type="Gene3D" id="1.50.10.100">
    <property type="entry name" value="Chondroitin AC/alginate lyase"/>
    <property type="match status" value="1"/>
</dbReference>
<dbReference type="InterPro" id="IPR031680">
    <property type="entry name" value="Hepar_II_III_N"/>
</dbReference>
<feature type="domain" description="Heparinase II/III-like C-terminal" evidence="5">
    <location>
        <begin position="333"/>
        <end position="490"/>
    </location>
</feature>
<evidence type="ECO:0000256" key="4">
    <source>
        <dbReference type="ARBA" id="ARBA00023239"/>
    </source>
</evidence>
<dbReference type="Pfam" id="PF07940">
    <property type="entry name" value="Hepar_II_III_C"/>
    <property type="match status" value="1"/>
</dbReference>
<evidence type="ECO:0000259" key="5">
    <source>
        <dbReference type="Pfam" id="PF07940"/>
    </source>
</evidence>
<accession>A0A369MSG5</accession>
<dbReference type="GO" id="GO:0016829">
    <property type="term" value="F:lyase activity"/>
    <property type="evidence" value="ECO:0007669"/>
    <property type="project" value="UniProtKB-KW"/>
</dbReference>
<dbReference type="Proteomes" id="UP000253752">
    <property type="component" value="Unassembled WGS sequence"/>
</dbReference>
<dbReference type="PANTHER" id="PTHR39210:SF1">
    <property type="entry name" value="HEPARIN-SULFATE LYASE"/>
    <property type="match status" value="1"/>
</dbReference>
<evidence type="ECO:0000313" key="8">
    <source>
        <dbReference type="Proteomes" id="UP000253752"/>
    </source>
</evidence>
<protein>
    <submittedName>
        <fullName evidence="7">Uncharacterized protein</fullName>
    </submittedName>
</protein>
<gene>
    <name evidence="7" type="ORF">C1872_09760</name>
</gene>
<dbReference type="PANTHER" id="PTHR39210">
    <property type="entry name" value="HEPARIN-SULFATE LYASE"/>
    <property type="match status" value="1"/>
</dbReference>
<comment type="subcellular location">
    <subcellularLocation>
        <location evidence="1">Periplasm</location>
    </subcellularLocation>
</comment>
<sequence length="551" mass="61301">MPSLAKARLYLDTARHLKPSQVLYRVWRKAGGATPLKAGHAPRATAGDADVSRIALLPELDFDPAFLARFDCEAILRDELTLLHHTERVDWETCWNAGLSTPLWQFNLHYCEYLLPLAKRYLDGSDERCLAKAKSIVRSWIRSNGGVGSGAGWDPYTISMRLVNWLAFYGELEDALEGDRPFVDDLNGSLASQYAHLARHLEKDLLANHYFENLKALVLGALYFGDDGTLDVALPLLEGQAREQILPDGMHFELSPMYHKVILEDVLRVAASLDKNGRGSEELRGCVRRMCDCLYSLERNASRTPLFNDSGDNVAKHKDALLACAKMRFGVEPRYREDFPDAGYYLMERECSGHVLKLIFDAGGPGPEYAMGHAHCDALSFEAFVDGEPWIVNCGTYAYQDPRRLDFKRTSFHSTVMIEGCEQSECWAPFRVGRRATSRLEARGLDSLCAVMTDARGRGLRRTVSFSDGCLNVADEAADEAGFACFWHLAFGEPPSTGDGRRAFEETRSALYSPGFGLSSEIASYAYKGARAMTFAWRVPVPSNVSQGGIS</sequence>
<name>A0A369MSG5_EGGLN</name>
<dbReference type="Gene3D" id="2.70.98.70">
    <property type="match status" value="1"/>
</dbReference>
<evidence type="ECO:0000256" key="2">
    <source>
        <dbReference type="ARBA" id="ARBA00022729"/>
    </source>
</evidence>
<keyword evidence="4" id="KW-0456">Lyase</keyword>
<keyword evidence="3" id="KW-0574">Periplasm</keyword>
<organism evidence="7 8">
    <name type="scientific">Eggerthella lenta</name>
    <name type="common">Eubacterium lentum</name>
    <dbReference type="NCBI Taxonomy" id="84112"/>
    <lineage>
        <taxon>Bacteria</taxon>
        <taxon>Bacillati</taxon>
        <taxon>Actinomycetota</taxon>
        <taxon>Coriobacteriia</taxon>
        <taxon>Eggerthellales</taxon>
        <taxon>Eggerthellaceae</taxon>
        <taxon>Eggerthella</taxon>
    </lineage>
</organism>
<comment type="caution">
    <text evidence="7">The sequence shown here is derived from an EMBL/GenBank/DDBJ whole genome shotgun (WGS) entry which is preliminary data.</text>
</comment>
<proteinExistence type="predicted"/>
<evidence type="ECO:0000259" key="6">
    <source>
        <dbReference type="Pfam" id="PF16889"/>
    </source>
</evidence>
<dbReference type="GO" id="GO:0042597">
    <property type="term" value="C:periplasmic space"/>
    <property type="evidence" value="ECO:0007669"/>
    <property type="project" value="UniProtKB-SubCell"/>
</dbReference>
<dbReference type="InterPro" id="IPR008929">
    <property type="entry name" value="Chondroitin_lyas"/>
</dbReference>
<feature type="domain" description="Heparin-sulfate lyase N-terminal" evidence="6">
    <location>
        <begin position="85"/>
        <end position="313"/>
    </location>
</feature>
<reference evidence="7 8" key="1">
    <citation type="journal article" date="2018" name="Elife">
        <title>Discovery and characterization of a prevalent human gut bacterial enzyme sufficient for the inactivation of a family of plant toxins.</title>
        <authorList>
            <person name="Koppel N."/>
            <person name="Bisanz J.E."/>
            <person name="Pandelia M.E."/>
            <person name="Turnbaugh P.J."/>
            <person name="Balskus E.P."/>
        </authorList>
    </citation>
    <scope>NUCLEOTIDE SEQUENCE [LARGE SCALE GENOMIC DNA]</scope>
    <source>
        <strain evidence="7 8">MR1 #12</strain>
    </source>
</reference>
<dbReference type="InterPro" id="IPR012480">
    <property type="entry name" value="Hepar_II_III_C"/>
</dbReference>
<evidence type="ECO:0000313" key="7">
    <source>
        <dbReference type="EMBL" id="RDB78760.1"/>
    </source>
</evidence>
<dbReference type="Pfam" id="PF16889">
    <property type="entry name" value="Hepar_II_III_N"/>
    <property type="match status" value="1"/>
</dbReference>
<evidence type="ECO:0000256" key="3">
    <source>
        <dbReference type="ARBA" id="ARBA00022764"/>
    </source>
</evidence>
<evidence type="ECO:0000256" key="1">
    <source>
        <dbReference type="ARBA" id="ARBA00004418"/>
    </source>
</evidence>
<keyword evidence="2" id="KW-0732">Signal</keyword>
<dbReference type="SUPFAM" id="SSF48230">
    <property type="entry name" value="Chondroitin AC/alginate lyase"/>
    <property type="match status" value="1"/>
</dbReference>
<dbReference type="EMBL" id="PPTX01000014">
    <property type="protein sequence ID" value="RDB78760.1"/>
    <property type="molecule type" value="Genomic_DNA"/>
</dbReference>
<dbReference type="AlphaFoldDB" id="A0A369MSG5"/>
<dbReference type="RefSeq" id="WP_114516526.1">
    <property type="nucleotide sequence ID" value="NZ_PPTX01000014.1"/>
</dbReference>